<comment type="domain">
    <text evidence="5">The RxLR-dEER motif acts to carry the protein into the host cell cytoplasm through binding to cell surface phosphatidylinositol-3-phosphate.</text>
</comment>
<dbReference type="Proteomes" id="UP000052943">
    <property type="component" value="Unassembled WGS sequence"/>
</dbReference>
<dbReference type="AlphaFoldDB" id="A0A0W8BYY9"/>
<sequence length="119" mass="13018">MMRICFTSLVAAAILFSGAAIVSEATELRDTHISKQVSSGADNSIEATQISTTRFLRSHNDEERGFIPIKQLNLIMGNLEGQGVQRACHILQTLGLTTAQREAIMKLHLARLAKQINNA</sequence>
<dbReference type="Pfam" id="PF16810">
    <property type="entry name" value="RXLR"/>
    <property type="match status" value="1"/>
</dbReference>
<feature type="signal peptide" evidence="5">
    <location>
        <begin position="1"/>
        <end position="25"/>
    </location>
</feature>
<protein>
    <recommendedName>
        <fullName evidence="5">RxLR effector protein</fullName>
    </recommendedName>
</protein>
<keyword evidence="3 5" id="KW-0964">Secreted</keyword>
<evidence type="ECO:0000256" key="5">
    <source>
        <dbReference type="RuleBase" id="RU367124"/>
    </source>
</evidence>
<evidence type="ECO:0000313" key="6">
    <source>
        <dbReference type="EMBL" id="KUF77063.1"/>
    </source>
</evidence>
<comment type="subcellular location">
    <subcellularLocation>
        <location evidence="1 5">Secreted</location>
    </subcellularLocation>
</comment>
<dbReference type="EMBL" id="LNFO01005658">
    <property type="protein sequence ID" value="KUF77063.1"/>
    <property type="molecule type" value="Genomic_DNA"/>
</dbReference>
<evidence type="ECO:0000256" key="4">
    <source>
        <dbReference type="ARBA" id="ARBA00022729"/>
    </source>
</evidence>
<comment type="caution">
    <text evidence="6">The sequence shown here is derived from an EMBL/GenBank/DDBJ whole genome shotgun (WGS) entry which is preliminary data.</text>
</comment>
<gene>
    <name evidence="6" type="ORF">AM587_10006071</name>
</gene>
<name>A0A0W8BYY9_PHYNI</name>
<evidence type="ECO:0000313" key="7">
    <source>
        <dbReference type="Proteomes" id="UP000052943"/>
    </source>
</evidence>
<accession>A0A0W8BYY9</accession>
<dbReference type="OrthoDB" id="122024at2759"/>
<reference evidence="6 7" key="1">
    <citation type="submission" date="2015-11" db="EMBL/GenBank/DDBJ databases">
        <title>Genomes and virulence difference between two physiological races of Phytophthora nicotianae.</title>
        <authorList>
            <person name="Liu H."/>
            <person name="Ma X."/>
            <person name="Yu H."/>
            <person name="Fang D."/>
            <person name="Li Y."/>
            <person name="Wang X."/>
            <person name="Wang W."/>
            <person name="Dong Y."/>
            <person name="Xiao B."/>
        </authorList>
    </citation>
    <scope>NUCLEOTIDE SEQUENCE [LARGE SCALE GENOMIC DNA]</scope>
    <source>
        <strain evidence="7">race 0</strain>
    </source>
</reference>
<proteinExistence type="inferred from homology"/>
<evidence type="ECO:0000256" key="3">
    <source>
        <dbReference type="ARBA" id="ARBA00022525"/>
    </source>
</evidence>
<evidence type="ECO:0000256" key="1">
    <source>
        <dbReference type="ARBA" id="ARBA00004613"/>
    </source>
</evidence>
<evidence type="ECO:0000256" key="2">
    <source>
        <dbReference type="ARBA" id="ARBA00010400"/>
    </source>
</evidence>
<organism evidence="6 7">
    <name type="scientific">Phytophthora nicotianae</name>
    <name type="common">Potato buckeye rot agent</name>
    <name type="synonym">Phytophthora parasitica</name>
    <dbReference type="NCBI Taxonomy" id="4792"/>
    <lineage>
        <taxon>Eukaryota</taxon>
        <taxon>Sar</taxon>
        <taxon>Stramenopiles</taxon>
        <taxon>Oomycota</taxon>
        <taxon>Peronosporomycetes</taxon>
        <taxon>Peronosporales</taxon>
        <taxon>Peronosporaceae</taxon>
        <taxon>Phytophthora</taxon>
    </lineage>
</organism>
<comment type="function">
    <text evidence="5">Effector that suppresses plant defense responses during pathogen infection.</text>
</comment>
<dbReference type="InterPro" id="IPR031825">
    <property type="entry name" value="RXLR"/>
</dbReference>
<comment type="similarity">
    <text evidence="2 5">Belongs to the RxLR effector family.</text>
</comment>
<keyword evidence="4 5" id="KW-0732">Signal</keyword>
<feature type="chain" id="PRO_5044965937" description="RxLR effector protein" evidence="5">
    <location>
        <begin position="26"/>
        <end position="119"/>
    </location>
</feature>